<dbReference type="AlphaFoldDB" id="A0A4Y9SZ49"/>
<dbReference type="EMBL" id="SPUM01000109">
    <property type="protein sequence ID" value="TFW30494.1"/>
    <property type="molecule type" value="Genomic_DNA"/>
</dbReference>
<evidence type="ECO:0000313" key="2">
    <source>
        <dbReference type="EMBL" id="TFW30494.1"/>
    </source>
</evidence>
<evidence type="ECO:0000313" key="4">
    <source>
        <dbReference type="Proteomes" id="UP000297258"/>
    </source>
</evidence>
<sequence>MAEKKSKNWWWPTITDQASAIEASKAGYWAAVIVAVVTAAFATFALMLQKEIVAVGPLAYIDAVLFAVIAWRIKKYSKFFAVAGVVLFVIEKALLAPAQGVAGLPLAIVVLLMFVNGARGVFAYHRYAIGETHAENV</sequence>
<evidence type="ECO:0008006" key="5">
    <source>
        <dbReference type="Google" id="ProtNLM"/>
    </source>
</evidence>
<protein>
    <recommendedName>
        <fullName evidence="5">DUF2127 domain-containing protein</fullName>
    </recommendedName>
</protein>
<dbReference type="EMBL" id="SPUM01000109">
    <property type="protein sequence ID" value="TFW30587.1"/>
    <property type="molecule type" value="Genomic_DNA"/>
</dbReference>
<evidence type="ECO:0000256" key="1">
    <source>
        <dbReference type="SAM" id="Phobius"/>
    </source>
</evidence>
<name>A0A4Y9SZ49_9BURK</name>
<accession>A0A4Y9SZ49</accession>
<gene>
    <name evidence="2" type="ORF">E4O92_16385</name>
    <name evidence="3" type="ORF">E4O92_16900</name>
</gene>
<organism evidence="2 4">
    <name type="scientific">Massilia horti</name>
    <dbReference type="NCBI Taxonomy" id="2562153"/>
    <lineage>
        <taxon>Bacteria</taxon>
        <taxon>Pseudomonadati</taxon>
        <taxon>Pseudomonadota</taxon>
        <taxon>Betaproteobacteria</taxon>
        <taxon>Burkholderiales</taxon>
        <taxon>Oxalobacteraceae</taxon>
        <taxon>Telluria group</taxon>
        <taxon>Massilia</taxon>
    </lineage>
</organism>
<feature type="transmembrane region" description="Helical" evidence="1">
    <location>
        <begin position="102"/>
        <end position="122"/>
    </location>
</feature>
<proteinExistence type="predicted"/>
<keyword evidence="4" id="KW-1185">Reference proteome</keyword>
<feature type="transmembrane region" description="Helical" evidence="1">
    <location>
        <begin position="78"/>
        <end position="96"/>
    </location>
</feature>
<comment type="caution">
    <text evidence="2">The sequence shown here is derived from an EMBL/GenBank/DDBJ whole genome shotgun (WGS) entry which is preliminary data.</text>
</comment>
<dbReference type="Proteomes" id="UP000297258">
    <property type="component" value="Unassembled WGS sequence"/>
</dbReference>
<dbReference type="OrthoDB" id="5956309at2"/>
<feature type="transmembrane region" description="Helical" evidence="1">
    <location>
        <begin position="26"/>
        <end position="46"/>
    </location>
</feature>
<keyword evidence="1" id="KW-1133">Transmembrane helix</keyword>
<keyword evidence="1" id="KW-0812">Transmembrane</keyword>
<evidence type="ECO:0000313" key="3">
    <source>
        <dbReference type="EMBL" id="TFW30587.1"/>
    </source>
</evidence>
<keyword evidence="1" id="KW-0472">Membrane</keyword>
<dbReference type="RefSeq" id="WP_135190813.1">
    <property type="nucleotide sequence ID" value="NZ_SPUM01000109.1"/>
</dbReference>
<feature type="transmembrane region" description="Helical" evidence="1">
    <location>
        <begin position="52"/>
        <end position="71"/>
    </location>
</feature>
<reference evidence="2 4" key="1">
    <citation type="submission" date="2019-03" db="EMBL/GenBank/DDBJ databases">
        <title>Draft genome of Massilia hortus sp. nov., a novel bacterial species of the Oxalobacteraceae family.</title>
        <authorList>
            <person name="Peta V."/>
            <person name="Raths R."/>
            <person name="Bucking H."/>
        </authorList>
    </citation>
    <scope>NUCLEOTIDE SEQUENCE [LARGE SCALE GENOMIC DNA]</scope>
    <source>
        <strain evidence="2 4">ONC3</strain>
    </source>
</reference>